<dbReference type="InterPro" id="IPR047589">
    <property type="entry name" value="DUF11_rpt"/>
</dbReference>
<dbReference type="Pfam" id="PF01345">
    <property type="entry name" value="DUF11"/>
    <property type="match status" value="5"/>
</dbReference>
<feature type="domain" description="DUF11" evidence="2">
    <location>
        <begin position="232"/>
        <end position="372"/>
    </location>
</feature>
<dbReference type="InterPro" id="IPR051172">
    <property type="entry name" value="Chlamydia_OmcB"/>
</dbReference>
<dbReference type="InterPro" id="IPR013783">
    <property type="entry name" value="Ig-like_fold"/>
</dbReference>
<sequence length="908" mass="100799">MRALVSRSSRGKWNQFRAILIAALLAGVGAAGCGEQMTDSTEPTLGGEYEDEYEREEDEEEEEEDEYGDEDGYEYDKEKHKKHYYDYEGGYSADYYKVRLGKDHEENNEKYYDGRNAWNPTCGGLTHLEGDFIECKIDPVYQYPYFTYTGNHLEGEGCDQLAFHIKRYGEEFDIKSSAPIAAMCVKGGPGANCYTFKDGGTNVGVGYNAYDEEVGKNYGISHISLCVRPQPDVAVKKEAVEDTIQPGDYAAFKLKVKNKGTATAKNVVLKDKLQDHEDGEVNWKIKAVKKNGYAVHDPHQYCWLTDEAHDYKSDDLLECKFDYLEPGDKIVVKVARKATQDDCGYLPNIAYVSADNEPDKKYLKKNNKSKAKIKVECMADVAVEKTARQDKVYPGGYAAFDIKVKNVGSMTAKYVQLIDKLEGTGWYVSGDAASYCSIYDYYGKEVLKCNFGELAPGAYKHIVVKRKATEADCEDGYIKNTAKVSAYNDYNADNNSAYDKIPVKCMSDVAVEKTALQDKVYPGDYAAFKIKVKNVGSTTAKYVKLIDKLPGTGWYVGGDDASYCGIHDYYGKEVLKCNFGELAPYAYKKIVVKRKVTAADCAYGYIKNVAEVSAYNDYNADNNSDWAKIPVKCVADLKVEKEALYTPIEPGDKIGFKLKVTNVGHVAAENGKLYDKLPGTGWYLGYGAPESCSLHEYYGDTILKCDLSGLAPGAYAKVKVLRKATKYDCGWVKNVAKVKADNDYNTSNNTAYAKVEVQCADLKVEKTALDADVKPGEKLAFKITVTNQGTANATNVVLKDELPGTGWHLGYDAPSGCEIKEYYGKEVLVCTRAGLGAGGSGSVTVYRKATYDDCGTVENTAKVSADNDVDHSNNYSTAYIEVECCYYDGYYTCWDYYESDGIDGWYDQ</sequence>
<evidence type="ECO:0000259" key="2">
    <source>
        <dbReference type="Pfam" id="PF01345"/>
    </source>
</evidence>
<feature type="domain" description="DUF11" evidence="2">
    <location>
        <begin position="508"/>
        <end position="628"/>
    </location>
</feature>
<gene>
    <name evidence="3" type="ORF">FIV42_14105</name>
</gene>
<evidence type="ECO:0000256" key="1">
    <source>
        <dbReference type="SAM" id="MobiDB-lite"/>
    </source>
</evidence>
<dbReference type="PANTHER" id="PTHR34819">
    <property type="entry name" value="LARGE CYSTEINE-RICH PERIPLASMIC PROTEIN OMCB"/>
    <property type="match status" value="1"/>
</dbReference>
<reference evidence="3 4" key="1">
    <citation type="submission" date="2019-06" db="EMBL/GenBank/DDBJ databases">
        <title>Persicimonas caeni gen. nov., sp. nov., a predatory bacterium isolated from solar saltern.</title>
        <authorList>
            <person name="Wang S."/>
        </authorList>
    </citation>
    <scope>NUCLEOTIDE SEQUENCE [LARGE SCALE GENOMIC DNA]</scope>
    <source>
        <strain evidence="3 4">YN101</strain>
    </source>
</reference>
<dbReference type="RefSeq" id="WP_141198314.1">
    <property type="nucleotide sequence ID" value="NZ_CP041186.1"/>
</dbReference>
<organism evidence="3 4">
    <name type="scientific">Persicimonas caeni</name>
    <dbReference type="NCBI Taxonomy" id="2292766"/>
    <lineage>
        <taxon>Bacteria</taxon>
        <taxon>Deltaproteobacteria</taxon>
        <taxon>Bradymonadales</taxon>
        <taxon>Bradymonadaceae</taxon>
        <taxon>Persicimonas</taxon>
    </lineage>
</organism>
<name>A0A4Y6PU20_PERCE</name>
<dbReference type="AlphaFoldDB" id="A0A4Y6PU20"/>
<protein>
    <submittedName>
        <fullName evidence="3">DUF11 domain-containing protein</fullName>
    </submittedName>
</protein>
<evidence type="ECO:0000313" key="3">
    <source>
        <dbReference type="EMBL" id="QDG51834.1"/>
    </source>
</evidence>
<dbReference type="NCBIfam" id="TIGR01451">
    <property type="entry name" value="B_ant_repeat"/>
    <property type="match status" value="1"/>
</dbReference>
<keyword evidence="4" id="KW-1185">Reference proteome</keyword>
<dbReference type="PANTHER" id="PTHR34819:SF5">
    <property type="entry name" value="CONSERVED REPEAT DOMAIN PROTEIN"/>
    <property type="match status" value="1"/>
</dbReference>
<proteinExistence type="predicted"/>
<dbReference type="Proteomes" id="UP000315995">
    <property type="component" value="Chromosome"/>
</dbReference>
<dbReference type="InterPro" id="IPR001434">
    <property type="entry name" value="OmcB-like_DUF11"/>
</dbReference>
<feature type="domain" description="DUF11" evidence="2">
    <location>
        <begin position="761"/>
        <end position="878"/>
    </location>
</feature>
<accession>A0A5B8Y545</accession>
<feature type="domain" description="DUF11" evidence="2">
    <location>
        <begin position="636"/>
        <end position="754"/>
    </location>
</feature>
<feature type="domain" description="DUF11" evidence="2">
    <location>
        <begin position="380"/>
        <end position="497"/>
    </location>
</feature>
<feature type="compositionally biased region" description="Acidic residues" evidence="1">
    <location>
        <begin position="48"/>
        <end position="73"/>
    </location>
</feature>
<dbReference type="PROSITE" id="PS51257">
    <property type="entry name" value="PROKAR_LIPOPROTEIN"/>
    <property type="match status" value="1"/>
</dbReference>
<accession>A0A4Y6PU20</accession>
<feature type="region of interest" description="Disordered" evidence="1">
    <location>
        <begin position="33"/>
        <end position="73"/>
    </location>
</feature>
<evidence type="ECO:0000313" key="4">
    <source>
        <dbReference type="Proteomes" id="UP000315995"/>
    </source>
</evidence>
<dbReference type="OrthoDB" id="6057062at2"/>
<dbReference type="EMBL" id="CP041186">
    <property type="protein sequence ID" value="QDG51834.1"/>
    <property type="molecule type" value="Genomic_DNA"/>
</dbReference>
<dbReference type="Gene3D" id="2.60.40.10">
    <property type="entry name" value="Immunoglobulins"/>
    <property type="match status" value="3"/>
</dbReference>